<name>A0AAP6JDD6_9GAMM</name>
<feature type="compositionally biased region" description="Basic and acidic residues" evidence="1">
    <location>
        <begin position="39"/>
        <end position="51"/>
    </location>
</feature>
<proteinExistence type="predicted"/>
<keyword evidence="2" id="KW-0378">Hydrolase</keyword>
<dbReference type="InterPro" id="IPR021973">
    <property type="entry name" value="SprA-related"/>
</dbReference>
<dbReference type="EMBL" id="JAYGII010000005">
    <property type="protein sequence ID" value="MEA5444918.1"/>
    <property type="molecule type" value="Genomic_DNA"/>
</dbReference>
<dbReference type="GO" id="GO:0008237">
    <property type="term" value="F:metallopeptidase activity"/>
    <property type="evidence" value="ECO:0007669"/>
    <property type="project" value="UniProtKB-KW"/>
</dbReference>
<comment type="caution">
    <text evidence="2">The sequence shown here is derived from an EMBL/GenBank/DDBJ whole genome shotgun (WGS) entry which is preliminary data.</text>
</comment>
<dbReference type="Proteomes" id="UP001302316">
    <property type="component" value="Unassembled WGS sequence"/>
</dbReference>
<dbReference type="RefSeq" id="WP_346050550.1">
    <property type="nucleotide sequence ID" value="NZ_JAYGII010000005.1"/>
</dbReference>
<dbReference type="Pfam" id="PF12118">
    <property type="entry name" value="SprA-related"/>
    <property type="match status" value="1"/>
</dbReference>
<evidence type="ECO:0000313" key="2">
    <source>
        <dbReference type="EMBL" id="MEA5444918.1"/>
    </source>
</evidence>
<organism evidence="2 3">
    <name type="scientific">Natronospira elongata</name>
    <dbReference type="NCBI Taxonomy" id="3110268"/>
    <lineage>
        <taxon>Bacteria</taxon>
        <taxon>Pseudomonadati</taxon>
        <taxon>Pseudomonadota</taxon>
        <taxon>Gammaproteobacteria</taxon>
        <taxon>Natronospirales</taxon>
        <taxon>Natronospiraceae</taxon>
        <taxon>Natronospira</taxon>
    </lineage>
</organism>
<sequence length="195" mass="20759">MTINAIQPAILNPAITTQNRPVAAVEAGRETSPGAGPAARKDGVAEAEEQRQVRELRRIDQEVRAHEQAHARVGGRFAGPPQLQMVRGPNGEMFAVGGSVSIDTSPVPNDPEATLEKMETVRRAALAPAQPSPEDLAIAARASVMAQQARVEMMRDDREDGALPGSPGERLLDALDRSGAIREPAEPGQLLDQRA</sequence>
<protein>
    <submittedName>
        <fullName evidence="2">Metalloprotease CJM1_0395 family protein</fullName>
    </submittedName>
</protein>
<accession>A0AAP6JDD6</accession>
<feature type="region of interest" description="Disordered" evidence="1">
    <location>
        <begin position="24"/>
        <end position="51"/>
    </location>
</feature>
<feature type="compositionally biased region" description="Basic and acidic residues" evidence="1">
    <location>
        <begin position="176"/>
        <end position="185"/>
    </location>
</feature>
<keyword evidence="2" id="KW-0482">Metalloprotease</keyword>
<reference evidence="2 3" key="1">
    <citation type="submission" date="2023-12" db="EMBL/GenBank/DDBJ databases">
        <title>Whole-genome sequencing of halo(alkali)philic microorganisms from hypersaline lakes.</title>
        <authorList>
            <person name="Sorokin D.Y."/>
            <person name="Merkel A.Y."/>
            <person name="Messina E."/>
            <person name="Yakimov M."/>
        </authorList>
    </citation>
    <scope>NUCLEOTIDE SEQUENCE [LARGE SCALE GENOMIC DNA]</scope>
    <source>
        <strain evidence="2 3">AB-CW1</strain>
    </source>
</reference>
<evidence type="ECO:0000313" key="3">
    <source>
        <dbReference type="Proteomes" id="UP001302316"/>
    </source>
</evidence>
<feature type="region of interest" description="Disordered" evidence="1">
    <location>
        <begin position="176"/>
        <end position="195"/>
    </location>
</feature>
<gene>
    <name evidence="2" type="ORF">VCB98_03690</name>
</gene>
<evidence type="ECO:0000256" key="1">
    <source>
        <dbReference type="SAM" id="MobiDB-lite"/>
    </source>
</evidence>
<keyword evidence="2" id="KW-0645">Protease</keyword>
<keyword evidence="3" id="KW-1185">Reference proteome</keyword>
<dbReference type="AlphaFoldDB" id="A0AAP6JDD6"/>